<evidence type="ECO:0000313" key="7">
    <source>
        <dbReference type="EMBL" id="MCP2729401.1"/>
    </source>
</evidence>
<dbReference type="InterPro" id="IPR009057">
    <property type="entry name" value="Homeodomain-like_sf"/>
</dbReference>
<keyword evidence="8" id="KW-1185">Reference proteome</keyword>
<comment type="caution">
    <text evidence="7">The sequence shown here is derived from an EMBL/GenBank/DDBJ whole genome shotgun (WGS) entry which is preliminary data.</text>
</comment>
<dbReference type="InterPro" id="IPR050109">
    <property type="entry name" value="HTH-type_TetR-like_transc_reg"/>
</dbReference>
<dbReference type="InterPro" id="IPR023772">
    <property type="entry name" value="DNA-bd_HTH_TetR-type_CS"/>
</dbReference>
<dbReference type="SUPFAM" id="SSF46689">
    <property type="entry name" value="Homeodomain-like"/>
    <property type="match status" value="1"/>
</dbReference>
<evidence type="ECO:0000313" key="8">
    <source>
        <dbReference type="Proteomes" id="UP001204953"/>
    </source>
</evidence>
<feature type="DNA-binding region" description="H-T-H motif" evidence="4">
    <location>
        <begin position="53"/>
        <end position="72"/>
    </location>
</feature>
<evidence type="ECO:0000256" key="2">
    <source>
        <dbReference type="ARBA" id="ARBA00023125"/>
    </source>
</evidence>
<evidence type="ECO:0000256" key="4">
    <source>
        <dbReference type="PROSITE-ProRule" id="PRU00335"/>
    </source>
</evidence>
<organism evidence="7 8">
    <name type="scientific">Limnofasciculus baicalensis BBK-W-15</name>
    <dbReference type="NCBI Taxonomy" id="2699891"/>
    <lineage>
        <taxon>Bacteria</taxon>
        <taxon>Bacillati</taxon>
        <taxon>Cyanobacteriota</taxon>
        <taxon>Cyanophyceae</taxon>
        <taxon>Coleofasciculales</taxon>
        <taxon>Coleofasciculaceae</taxon>
        <taxon>Limnofasciculus</taxon>
        <taxon>Limnofasciculus baicalensis</taxon>
    </lineage>
</organism>
<evidence type="ECO:0000256" key="3">
    <source>
        <dbReference type="ARBA" id="ARBA00023163"/>
    </source>
</evidence>
<feature type="region of interest" description="Disordered" evidence="5">
    <location>
        <begin position="1"/>
        <end position="31"/>
    </location>
</feature>
<evidence type="ECO:0000256" key="1">
    <source>
        <dbReference type="ARBA" id="ARBA00023015"/>
    </source>
</evidence>
<feature type="compositionally biased region" description="Basic and acidic residues" evidence="5">
    <location>
        <begin position="10"/>
        <end position="31"/>
    </location>
</feature>
<dbReference type="FunFam" id="1.10.10.60:FF:000141">
    <property type="entry name" value="TetR family transcriptional regulator"/>
    <property type="match status" value="1"/>
</dbReference>
<dbReference type="AlphaFoldDB" id="A0AAE3GRL1"/>
<accession>A0AAE3GRL1</accession>
<proteinExistence type="predicted"/>
<feature type="domain" description="HTH tetR-type" evidence="6">
    <location>
        <begin position="30"/>
        <end position="90"/>
    </location>
</feature>
<dbReference type="InterPro" id="IPR039536">
    <property type="entry name" value="TetR_C_Proteobacteria"/>
</dbReference>
<name>A0AAE3GRL1_9CYAN</name>
<dbReference type="PANTHER" id="PTHR30055:SF146">
    <property type="entry name" value="HTH-TYPE TRANSCRIPTIONAL DUAL REGULATOR CECR"/>
    <property type="match status" value="1"/>
</dbReference>
<dbReference type="Gene3D" id="1.10.357.10">
    <property type="entry name" value="Tetracycline Repressor, domain 2"/>
    <property type="match status" value="1"/>
</dbReference>
<dbReference type="PROSITE" id="PS50977">
    <property type="entry name" value="HTH_TETR_2"/>
    <property type="match status" value="1"/>
</dbReference>
<dbReference type="Pfam" id="PF00440">
    <property type="entry name" value="TetR_N"/>
    <property type="match status" value="1"/>
</dbReference>
<evidence type="ECO:0000256" key="5">
    <source>
        <dbReference type="SAM" id="MobiDB-lite"/>
    </source>
</evidence>
<dbReference type="SUPFAM" id="SSF48498">
    <property type="entry name" value="Tetracyclin repressor-like, C-terminal domain"/>
    <property type="match status" value="1"/>
</dbReference>
<keyword evidence="1" id="KW-0805">Transcription regulation</keyword>
<gene>
    <name evidence="7" type="ORF">NJ959_13155</name>
</gene>
<reference evidence="7" key="1">
    <citation type="submission" date="2022-06" db="EMBL/GenBank/DDBJ databases">
        <title>New cyanobacteria of genus Symplocastrum in benthos of Lake Baikal.</title>
        <authorList>
            <person name="Sorokovikova E."/>
            <person name="Tikhonova I."/>
            <person name="Krasnopeev A."/>
            <person name="Evseev P."/>
            <person name="Gladkikh A."/>
            <person name="Belykh O."/>
        </authorList>
    </citation>
    <scope>NUCLEOTIDE SEQUENCE</scope>
    <source>
        <strain evidence="7">BBK-W-15</strain>
    </source>
</reference>
<keyword evidence="2 4" id="KW-0238">DNA-binding</keyword>
<evidence type="ECO:0000259" key="6">
    <source>
        <dbReference type="PROSITE" id="PS50977"/>
    </source>
</evidence>
<dbReference type="Pfam" id="PF14246">
    <property type="entry name" value="TetR_C_7"/>
    <property type="match status" value="1"/>
</dbReference>
<dbReference type="PROSITE" id="PS01081">
    <property type="entry name" value="HTH_TETR_1"/>
    <property type="match status" value="1"/>
</dbReference>
<dbReference type="GO" id="GO:0000976">
    <property type="term" value="F:transcription cis-regulatory region binding"/>
    <property type="evidence" value="ECO:0007669"/>
    <property type="project" value="TreeGrafter"/>
</dbReference>
<protein>
    <submittedName>
        <fullName evidence="7">TetR/AcrR family transcriptional regulator</fullName>
    </submittedName>
</protein>
<dbReference type="PANTHER" id="PTHR30055">
    <property type="entry name" value="HTH-TYPE TRANSCRIPTIONAL REGULATOR RUTR"/>
    <property type="match status" value="1"/>
</dbReference>
<dbReference type="PRINTS" id="PR00455">
    <property type="entry name" value="HTHTETR"/>
</dbReference>
<dbReference type="Proteomes" id="UP001204953">
    <property type="component" value="Unassembled WGS sequence"/>
</dbReference>
<dbReference type="InterPro" id="IPR001647">
    <property type="entry name" value="HTH_TetR"/>
</dbReference>
<keyword evidence="3" id="KW-0804">Transcription</keyword>
<dbReference type="RefSeq" id="WP_254012186.1">
    <property type="nucleotide sequence ID" value="NZ_JAMZMM010000113.1"/>
</dbReference>
<dbReference type="GO" id="GO:0003700">
    <property type="term" value="F:DNA-binding transcription factor activity"/>
    <property type="evidence" value="ECO:0007669"/>
    <property type="project" value="TreeGrafter"/>
</dbReference>
<dbReference type="EMBL" id="JAMZMM010000113">
    <property type="protein sequence ID" value="MCP2729401.1"/>
    <property type="molecule type" value="Genomic_DNA"/>
</dbReference>
<dbReference type="InterPro" id="IPR036271">
    <property type="entry name" value="Tet_transcr_reg_TetR-rel_C_sf"/>
</dbReference>
<dbReference type="GO" id="GO:0045892">
    <property type="term" value="P:negative regulation of DNA-templated transcription"/>
    <property type="evidence" value="ECO:0007669"/>
    <property type="project" value="UniProtKB-ARBA"/>
</dbReference>
<sequence>MVRAKTSVNKVKEKASKGRAKTESPRETSSEKAEQILQGAMAEFLAHGYAATSMDRVASAAKVSKATVYSYFQDKEALFTALVEQLAEENFQFIFNDKMIEGEPKVVLRRLGTTLLNQILTEPDHLTFIRLMIGESARFPNLAKTFIRCITKPGIERLTEYLANCPQLNIPDPEAAARIFLGSVIYYVQLQEMMHGKEIMPMESERLIDSLVHLLLSSK</sequence>